<evidence type="ECO:0000313" key="9">
    <source>
        <dbReference type="Proteomes" id="UP000601435"/>
    </source>
</evidence>
<dbReference type="SUPFAM" id="SSF51735">
    <property type="entry name" value="NAD(P)-binding Rossmann-fold domains"/>
    <property type="match status" value="1"/>
</dbReference>
<dbReference type="Pfam" id="PF22725">
    <property type="entry name" value="GFO_IDH_MocA_C3"/>
    <property type="match status" value="1"/>
</dbReference>
<dbReference type="Proteomes" id="UP000601435">
    <property type="component" value="Unassembled WGS sequence"/>
</dbReference>
<comment type="catalytic activity">
    <reaction evidence="5">
        <text>D-xylose + NADP(+) = D-xylono-1,5-lactone + NADPH + H(+)</text>
        <dbReference type="Rhea" id="RHEA:22000"/>
        <dbReference type="ChEBI" id="CHEBI:15378"/>
        <dbReference type="ChEBI" id="CHEBI:15867"/>
        <dbReference type="ChEBI" id="CHEBI:53455"/>
        <dbReference type="ChEBI" id="CHEBI:57783"/>
        <dbReference type="ChEBI" id="CHEBI:58349"/>
        <dbReference type="EC" id="1.1.1.179"/>
    </reaction>
</comment>
<evidence type="ECO:0000256" key="5">
    <source>
        <dbReference type="ARBA" id="ARBA00049233"/>
    </source>
</evidence>
<sequence>MASEPRPRWGILGAGGICNDFAVGIVMAGGSISAVGASSVAKAEALAAKVKAGQAHGSYEALVADPTVDVVYIGTIHTMHRPHALMALAAGKHVVCEKPLAVNEAEAREIIDTARAKGLFLMEAMWTRFFPLTRKVREIVAGGSLGKPRCLQADFGFVGPSDAKHRLWDPNQAGGGMLDIGIYLVQLATMIFGMATADVKGTAVLTEQGVDAEGSCSICWKDSGTASLMYTLRAVTPERACIMFDGGYLTIEGPAHTPTSVTVSRSDGARGKVEPETYTVPLPSLKHGLTVNYPCSEGMVYEVEAVEACLKAGQLECHEYPLDESLAVLRIMDAFRQQVGVFYPQEHDSSCTVS</sequence>
<dbReference type="EC" id="1.1.1.179" evidence="3"/>
<dbReference type="InterPro" id="IPR055170">
    <property type="entry name" value="GFO_IDH_MocA-like_dom"/>
</dbReference>
<dbReference type="Gene3D" id="3.30.360.10">
    <property type="entry name" value="Dihydrodipicolinate Reductase, domain 2"/>
    <property type="match status" value="1"/>
</dbReference>
<feature type="domain" description="GFO/IDH/MocA-like oxidoreductase" evidence="7">
    <location>
        <begin position="134"/>
        <end position="246"/>
    </location>
</feature>
<name>A0A812KX64_9DINO</name>
<dbReference type="InterPro" id="IPR000683">
    <property type="entry name" value="Gfo/Idh/MocA-like_OxRdtase_N"/>
</dbReference>
<evidence type="ECO:0000256" key="3">
    <source>
        <dbReference type="ARBA" id="ARBA00038984"/>
    </source>
</evidence>
<dbReference type="AlphaFoldDB" id="A0A812KX64"/>
<evidence type="ECO:0000259" key="7">
    <source>
        <dbReference type="Pfam" id="PF22725"/>
    </source>
</evidence>
<comment type="similarity">
    <text evidence="1">Belongs to the Gfo/Idh/MocA family.</text>
</comment>
<comment type="caution">
    <text evidence="8">The sequence shown here is derived from an EMBL/GenBank/DDBJ whole genome shotgun (WGS) entry which is preliminary data.</text>
</comment>
<dbReference type="SUPFAM" id="SSF55347">
    <property type="entry name" value="Glyceraldehyde-3-phosphate dehydrogenase-like, C-terminal domain"/>
    <property type="match status" value="1"/>
</dbReference>
<evidence type="ECO:0000256" key="4">
    <source>
        <dbReference type="ARBA" id="ARBA00042988"/>
    </source>
</evidence>
<dbReference type="PANTHER" id="PTHR22604:SF105">
    <property type="entry name" value="TRANS-1,2-DIHYDROBENZENE-1,2-DIOL DEHYDROGENASE"/>
    <property type="match status" value="1"/>
</dbReference>
<accession>A0A812KX64</accession>
<reference evidence="8" key="1">
    <citation type="submission" date="2021-02" db="EMBL/GenBank/DDBJ databases">
        <authorList>
            <person name="Dougan E. K."/>
            <person name="Rhodes N."/>
            <person name="Thang M."/>
            <person name="Chan C."/>
        </authorList>
    </citation>
    <scope>NUCLEOTIDE SEQUENCE</scope>
</reference>
<dbReference type="GO" id="GO:0047837">
    <property type="term" value="F:D-xylose 1-dehydrogenase (NADP+) activity"/>
    <property type="evidence" value="ECO:0007669"/>
    <property type="project" value="UniProtKB-EC"/>
</dbReference>
<gene>
    <name evidence="8" type="primary">Dhdh</name>
    <name evidence="8" type="ORF">SNEC2469_LOCUS4090</name>
</gene>
<keyword evidence="2" id="KW-0560">Oxidoreductase</keyword>
<dbReference type="InterPro" id="IPR050984">
    <property type="entry name" value="Gfo/Idh/MocA_domain"/>
</dbReference>
<protein>
    <recommendedName>
        <fullName evidence="3">D-xylose 1-dehydrogenase (NADP(+), D-xylono-1,5-lactone-forming)</fullName>
        <ecNumber evidence="3">1.1.1.179</ecNumber>
    </recommendedName>
    <alternativeName>
        <fullName evidence="4">D-xylose-NADP dehydrogenase</fullName>
    </alternativeName>
</protein>
<evidence type="ECO:0000259" key="6">
    <source>
        <dbReference type="Pfam" id="PF01408"/>
    </source>
</evidence>
<feature type="domain" description="Gfo/Idh/MocA-like oxidoreductase N-terminal" evidence="6">
    <location>
        <begin position="8"/>
        <end position="122"/>
    </location>
</feature>
<dbReference type="OrthoDB" id="2129491at2759"/>
<organism evidence="8 9">
    <name type="scientific">Symbiodinium necroappetens</name>
    <dbReference type="NCBI Taxonomy" id="1628268"/>
    <lineage>
        <taxon>Eukaryota</taxon>
        <taxon>Sar</taxon>
        <taxon>Alveolata</taxon>
        <taxon>Dinophyceae</taxon>
        <taxon>Suessiales</taxon>
        <taxon>Symbiodiniaceae</taxon>
        <taxon>Symbiodinium</taxon>
    </lineage>
</organism>
<dbReference type="InterPro" id="IPR036291">
    <property type="entry name" value="NAD(P)-bd_dom_sf"/>
</dbReference>
<dbReference type="Gene3D" id="3.40.50.720">
    <property type="entry name" value="NAD(P)-binding Rossmann-like Domain"/>
    <property type="match status" value="1"/>
</dbReference>
<dbReference type="Pfam" id="PF01408">
    <property type="entry name" value="GFO_IDH_MocA"/>
    <property type="match status" value="1"/>
</dbReference>
<dbReference type="EMBL" id="CAJNJA010008552">
    <property type="protein sequence ID" value="CAE7237834.1"/>
    <property type="molecule type" value="Genomic_DNA"/>
</dbReference>
<keyword evidence="9" id="KW-1185">Reference proteome</keyword>
<dbReference type="GO" id="GO:0000166">
    <property type="term" value="F:nucleotide binding"/>
    <property type="evidence" value="ECO:0007669"/>
    <property type="project" value="InterPro"/>
</dbReference>
<proteinExistence type="inferred from homology"/>
<evidence type="ECO:0000313" key="8">
    <source>
        <dbReference type="EMBL" id="CAE7237834.1"/>
    </source>
</evidence>
<evidence type="ECO:0000256" key="1">
    <source>
        <dbReference type="ARBA" id="ARBA00010928"/>
    </source>
</evidence>
<evidence type="ECO:0000256" key="2">
    <source>
        <dbReference type="ARBA" id="ARBA00023002"/>
    </source>
</evidence>
<dbReference type="PANTHER" id="PTHR22604">
    <property type="entry name" value="OXIDOREDUCTASES"/>
    <property type="match status" value="1"/>
</dbReference>